<evidence type="ECO:0000313" key="2">
    <source>
        <dbReference type="Proteomes" id="UP001459277"/>
    </source>
</evidence>
<evidence type="ECO:0000313" key="1">
    <source>
        <dbReference type="EMBL" id="KAK9995742.1"/>
    </source>
</evidence>
<organism evidence="1 2">
    <name type="scientific">Lithocarpus litseifolius</name>
    <dbReference type="NCBI Taxonomy" id="425828"/>
    <lineage>
        <taxon>Eukaryota</taxon>
        <taxon>Viridiplantae</taxon>
        <taxon>Streptophyta</taxon>
        <taxon>Embryophyta</taxon>
        <taxon>Tracheophyta</taxon>
        <taxon>Spermatophyta</taxon>
        <taxon>Magnoliopsida</taxon>
        <taxon>eudicotyledons</taxon>
        <taxon>Gunneridae</taxon>
        <taxon>Pentapetalae</taxon>
        <taxon>rosids</taxon>
        <taxon>fabids</taxon>
        <taxon>Fagales</taxon>
        <taxon>Fagaceae</taxon>
        <taxon>Lithocarpus</taxon>
    </lineage>
</organism>
<accession>A0AAW2CCC9</accession>
<protein>
    <submittedName>
        <fullName evidence="1">Uncharacterized protein</fullName>
    </submittedName>
</protein>
<comment type="caution">
    <text evidence="1">The sequence shown here is derived from an EMBL/GenBank/DDBJ whole genome shotgun (WGS) entry which is preliminary data.</text>
</comment>
<name>A0AAW2CCC9_9ROSI</name>
<sequence length="81" mass="9425">MRETKRREDGWEMKGRLRLRSIRERRGWMGDEVIEGACEGTAISGREMKGMKGRVRLRLIRGRRGWMGDEGDEGACEVEIE</sequence>
<keyword evidence="2" id="KW-1185">Reference proteome</keyword>
<dbReference type="AlphaFoldDB" id="A0AAW2CCC9"/>
<reference evidence="1 2" key="1">
    <citation type="submission" date="2024-01" db="EMBL/GenBank/DDBJ databases">
        <title>A telomere-to-telomere, gap-free genome of sweet tea (Lithocarpus litseifolius).</title>
        <authorList>
            <person name="Zhou J."/>
        </authorList>
    </citation>
    <scope>NUCLEOTIDE SEQUENCE [LARGE SCALE GENOMIC DNA]</scope>
    <source>
        <strain evidence="1">Zhou-2022a</strain>
        <tissue evidence="1">Leaf</tissue>
    </source>
</reference>
<dbReference type="Proteomes" id="UP001459277">
    <property type="component" value="Unassembled WGS sequence"/>
</dbReference>
<gene>
    <name evidence="1" type="ORF">SO802_020428</name>
</gene>
<dbReference type="EMBL" id="JAZDWU010000007">
    <property type="protein sequence ID" value="KAK9995742.1"/>
    <property type="molecule type" value="Genomic_DNA"/>
</dbReference>
<proteinExistence type="predicted"/>